<dbReference type="EMBL" id="BDGG01000005">
    <property type="protein sequence ID" value="GAV00090.1"/>
    <property type="molecule type" value="Genomic_DNA"/>
</dbReference>
<keyword evidence="2" id="KW-1185">Reference proteome</keyword>
<protein>
    <submittedName>
        <fullName evidence="1">Uncharacterized protein</fullName>
    </submittedName>
</protein>
<gene>
    <name evidence="1" type="primary">RvY_10988-1</name>
    <name evidence="1" type="synonym">RvY_10988.1</name>
    <name evidence="1" type="ORF">RvY_10988</name>
</gene>
<evidence type="ECO:0000313" key="1">
    <source>
        <dbReference type="EMBL" id="GAV00090.1"/>
    </source>
</evidence>
<proteinExistence type="predicted"/>
<organism evidence="1 2">
    <name type="scientific">Ramazzottius varieornatus</name>
    <name type="common">Water bear</name>
    <name type="synonym">Tardigrade</name>
    <dbReference type="NCBI Taxonomy" id="947166"/>
    <lineage>
        <taxon>Eukaryota</taxon>
        <taxon>Metazoa</taxon>
        <taxon>Ecdysozoa</taxon>
        <taxon>Tardigrada</taxon>
        <taxon>Eutardigrada</taxon>
        <taxon>Parachela</taxon>
        <taxon>Hypsibioidea</taxon>
        <taxon>Ramazzottiidae</taxon>
        <taxon>Ramazzottius</taxon>
    </lineage>
</organism>
<reference evidence="1 2" key="1">
    <citation type="journal article" date="2016" name="Nat. Commun.">
        <title>Extremotolerant tardigrade genome and improved radiotolerance of human cultured cells by tardigrade-unique protein.</title>
        <authorList>
            <person name="Hashimoto T."/>
            <person name="Horikawa D.D."/>
            <person name="Saito Y."/>
            <person name="Kuwahara H."/>
            <person name="Kozuka-Hata H."/>
            <person name="Shin-I T."/>
            <person name="Minakuchi Y."/>
            <person name="Ohishi K."/>
            <person name="Motoyama A."/>
            <person name="Aizu T."/>
            <person name="Enomoto A."/>
            <person name="Kondo K."/>
            <person name="Tanaka S."/>
            <person name="Hara Y."/>
            <person name="Koshikawa S."/>
            <person name="Sagara H."/>
            <person name="Miura T."/>
            <person name="Yokobori S."/>
            <person name="Miyagawa K."/>
            <person name="Suzuki Y."/>
            <person name="Kubo T."/>
            <person name="Oyama M."/>
            <person name="Kohara Y."/>
            <person name="Fujiyama A."/>
            <person name="Arakawa K."/>
            <person name="Katayama T."/>
            <person name="Toyoda A."/>
            <person name="Kunieda T."/>
        </authorList>
    </citation>
    <scope>NUCLEOTIDE SEQUENCE [LARGE SCALE GENOMIC DNA]</scope>
    <source>
        <strain evidence="1 2">YOKOZUNA-1</strain>
    </source>
</reference>
<dbReference type="AlphaFoldDB" id="A0A1D1VEM2"/>
<comment type="caution">
    <text evidence="1">The sequence shown here is derived from an EMBL/GenBank/DDBJ whole genome shotgun (WGS) entry which is preliminary data.</text>
</comment>
<sequence length="78" mass="9152">MIRCASSADDCEKFWKPRCGQFHAAMPLRNSRCDKQLAPRSRIRAFAWHVSSNALLNKDLYRRIKWIKLLILCCSRKA</sequence>
<dbReference type="Proteomes" id="UP000186922">
    <property type="component" value="Unassembled WGS sequence"/>
</dbReference>
<accession>A0A1D1VEM2</accession>
<evidence type="ECO:0000313" key="2">
    <source>
        <dbReference type="Proteomes" id="UP000186922"/>
    </source>
</evidence>
<name>A0A1D1VEM2_RAMVA</name>